<protein>
    <submittedName>
        <fullName evidence="2">Uncharacterized protein</fullName>
    </submittedName>
</protein>
<proteinExistence type="predicted"/>
<reference evidence="2 3" key="1">
    <citation type="submission" date="2019-04" db="EMBL/GenBank/DDBJ databases">
        <title>Sphingomonas psychrotolerans sp. nov., isolated from soil in the Tianshan Mountains, Xinjiang, China.</title>
        <authorList>
            <person name="Luo Y."/>
            <person name="Sheng H."/>
        </authorList>
    </citation>
    <scope>NUCLEOTIDE SEQUENCE [LARGE SCALE GENOMIC DNA]</scope>
    <source>
        <strain evidence="2 3">KIS18-15</strain>
    </source>
</reference>
<dbReference type="Proteomes" id="UP000309848">
    <property type="component" value="Unassembled WGS sequence"/>
</dbReference>
<keyword evidence="1" id="KW-0472">Membrane</keyword>
<evidence type="ECO:0000313" key="2">
    <source>
        <dbReference type="EMBL" id="TGX38734.1"/>
    </source>
</evidence>
<dbReference type="AlphaFoldDB" id="A0A4S1W7A4"/>
<dbReference type="RefSeq" id="WP_135987029.1">
    <property type="nucleotide sequence ID" value="NZ_JAASQM010000003.1"/>
</dbReference>
<keyword evidence="1" id="KW-1133">Transmembrane helix</keyword>
<evidence type="ECO:0000256" key="1">
    <source>
        <dbReference type="SAM" id="Phobius"/>
    </source>
</evidence>
<comment type="caution">
    <text evidence="2">The sequence shown here is derived from an EMBL/GenBank/DDBJ whole genome shotgun (WGS) entry which is preliminary data.</text>
</comment>
<organism evidence="2 3">
    <name type="scientific">Sphingomonas naasensis</name>
    <dbReference type="NCBI Taxonomy" id="1344951"/>
    <lineage>
        <taxon>Bacteria</taxon>
        <taxon>Pseudomonadati</taxon>
        <taxon>Pseudomonadota</taxon>
        <taxon>Alphaproteobacteria</taxon>
        <taxon>Sphingomonadales</taxon>
        <taxon>Sphingomonadaceae</taxon>
        <taxon>Sphingomonas</taxon>
    </lineage>
</organism>
<sequence>MDRAALAERLAVARDRYPIYLGPLLVLLALGISASAWLGWVAGTLLALLTLNKLLPRLAGRR</sequence>
<keyword evidence="1" id="KW-0812">Transmembrane</keyword>
<accession>A0A4S1W7A4</accession>
<dbReference type="EMBL" id="SRXU01000009">
    <property type="protein sequence ID" value="TGX38734.1"/>
    <property type="molecule type" value="Genomic_DNA"/>
</dbReference>
<evidence type="ECO:0000313" key="3">
    <source>
        <dbReference type="Proteomes" id="UP000309848"/>
    </source>
</evidence>
<feature type="transmembrane region" description="Helical" evidence="1">
    <location>
        <begin position="20"/>
        <end position="51"/>
    </location>
</feature>
<keyword evidence="3" id="KW-1185">Reference proteome</keyword>
<gene>
    <name evidence="2" type="ORF">E5A74_18050</name>
</gene>
<name>A0A4S1W7A4_9SPHN</name>